<dbReference type="Pfam" id="PF13180">
    <property type="entry name" value="PDZ_2"/>
    <property type="match status" value="2"/>
</dbReference>
<evidence type="ECO:0000256" key="6">
    <source>
        <dbReference type="ARBA" id="ARBA00022825"/>
    </source>
</evidence>
<feature type="domain" description="PDZ" evidence="8">
    <location>
        <begin position="248"/>
        <end position="339"/>
    </location>
</feature>
<evidence type="ECO:0000259" key="8">
    <source>
        <dbReference type="PROSITE" id="PS50106"/>
    </source>
</evidence>
<dbReference type="Gene3D" id="2.30.42.10">
    <property type="match status" value="2"/>
</dbReference>
<keyword evidence="6" id="KW-0720">Serine protease</keyword>
<evidence type="ECO:0000313" key="10">
    <source>
        <dbReference type="Proteomes" id="UP001232493"/>
    </source>
</evidence>
<dbReference type="RefSeq" id="WP_281000210.1">
    <property type="nucleotide sequence ID" value="NZ_CP069362.1"/>
</dbReference>
<feature type="chain" id="PRO_5045740951" evidence="7">
    <location>
        <begin position="23"/>
        <end position="460"/>
    </location>
</feature>
<evidence type="ECO:0000256" key="4">
    <source>
        <dbReference type="ARBA" id="ARBA00022737"/>
    </source>
</evidence>
<dbReference type="NCBIfam" id="TIGR02037">
    <property type="entry name" value="degP_htrA_DO"/>
    <property type="match status" value="1"/>
</dbReference>
<sequence length="460" mass="50539">MKKIVVAMTAVLLMVVSSFAFVNPNYVSPVVNVVKEAAPAVVNIEAVGHRKASIDPFFEDFYKRFFGESPWTQDREFKALGTGFIFDKRGYILTNYHVVENADEITVTTLEGKKYKAKYVGGDGDLDIAVLQVKTKDELPVIELGDSDNIEIGEWAIAIGNPLGFKHTVTLGVVSAVHRKIPKPDGNGAYADLIQTDAAINPGNSGGPLLNIHAQVIGINTAIVNPTQGQNLGFAIPINFAKRFAESLINTGKVSKAYLGVYIQNVTESLAKTFGLKVTKGAFVSDIEKGSPADKVGIKPGDVIVKIDNKEIDSADELVYIVKTYPAGQSINVVVNRKGKEITYTVTLAEREEFAKATEDYYLGLKVRDLTPEDINELKLPKDMYGVRVEEVKEGSEAQYVNIKKGDIIMEMYVNGKGEKLESVKDFQKLASNIKKGDYVGFIIYRDGYRASVYFSYMGK</sequence>
<dbReference type="SMART" id="SM00228">
    <property type="entry name" value="PDZ"/>
    <property type="match status" value="2"/>
</dbReference>
<evidence type="ECO:0000256" key="2">
    <source>
        <dbReference type="ARBA" id="ARBA00022670"/>
    </source>
</evidence>
<dbReference type="InterPro" id="IPR001478">
    <property type="entry name" value="PDZ"/>
</dbReference>
<dbReference type="Gene3D" id="2.40.10.10">
    <property type="entry name" value="Trypsin-like serine proteases"/>
    <property type="match status" value="2"/>
</dbReference>
<keyword evidence="2" id="KW-0645">Protease</keyword>
<dbReference type="PANTHER" id="PTHR22939">
    <property type="entry name" value="SERINE PROTEASE FAMILY S1C HTRA-RELATED"/>
    <property type="match status" value="1"/>
</dbReference>
<feature type="signal peptide" evidence="7">
    <location>
        <begin position="1"/>
        <end position="22"/>
    </location>
</feature>
<proteinExistence type="inferred from homology"/>
<evidence type="ECO:0000256" key="7">
    <source>
        <dbReference type="SAM" id="SignalP"/>
    </source>
</evidence>
<dbReference type="Proteomes" id="UP001232493">
    <property type="component" value="Chromosome"/>
</dbReference>
<name>A0ABY8PSN3_9BACT</name>
<dbReference type="SUPFAM" id="SSF50494">
    <property type="entry name" value="Trypsin-like serine proteases"/>
    <property type="match status" value="1"/>
</dbReference>
<dbReference type="Pfam" id="PF13365">
    <property type="entry name" value="Trypsin_2"/>
    <property type="match status" value="1"/>
</dbReference>
<dbReference type="PROSITE" id="PS50106">
    <property type="entry name" value="PDZ"/>
    <property type="match status" value="1"/>
</dbReference>
<evidence type="ECO:0000256" key="1">
    <source>
        <dbReference type="ARBA" id="ARBA00010541"/>
    </source>
</evidence>
<keyword evidence="10" id="KW-1185">Reference proteome</keyword>
<dbReference type="InterPro" id="IPR009003">
    <property type="entry name" value="Peptidase_S1_PA"/>
</dbReference>
<dbReference type="SUPFAM" id="SSF50156">
    <property type="entry name" value="PDZ domain-like"/>
    <property type="match status" value="2"/>
</dbReference>
<organism evidence="9 10">
    <name type="scientific">Marinitoga aeolica</name>
    <dbReference type="NCBI Taxonomy" id="2809031"/>
    <lineage>
        <taxon>Bacteria</taxon>
        <taxon>Thermotogati</taxon>
        <taxon>Thermotogota</taxon>
        <taxon>Thermotogae</taxon>
        <taxon>Petrotogales</taxon>
        <taxon>Petrotogaceae</taxon>
        <taxon>Marinitoga</taxon>
    </lineage>
</organism>
<evidence type="ECO:0000313" key="9">
    <source>
        <dbReference type="EMBL" id="WGS65625.1"/>
    </source>
</evidence>
<gene>
    <name evidence="9" type="ORF">JRV97_03465</name>
</gene>
<reference evidence="9 10" key="1">
    <citation type="submission" date="2021-02" db="EMBL/GenBank/DDBJ databases">
        <title>Characterization of Marinitoga sp. nov. str. BP5-C20A.</title>
        <authorList>
            <person name="Erauso G."/>
            <person name="Postec A."/>
        </authorList>
    </citation>
    <scope>NUCLEOTIDE SEQUENCE [LARGE SCALE GENOMIC DNA]</scope>
    <source>
        <strain evidence="9 10">BP5-C20A</strain>
    </source>
</reference>
<dbReference type="CDD" id="cd10839">
    <property type="entry name" value="cpPDZ1_DegP-like"/>
    <property type="match status" value="1"/>
</dbReference>
<dbReference type="InterPro" id="IPR036034">
    <property type="entry name" value="PDZ_sf"/>
</dbReference>
<dbReference type="InterPro" id="IPR043504">
    <property type="entry name" value="Peptidase_S1_PA_chymotrypsin"/>
</dbReference>
<comment type="similarity">
    <text evidence="1">Belongs to the peptidase S1C family.</text>
</comment>
<dbReference type="InterPro" id="IPR001940">
    <property type="entry name" value="Peptidase_S1C"/>
</dbReference>
<protein>
    <submittedName>
        <fullName evidence="9">Do family serine endopeptidase</fullName>
    </submittedName>
</protein>
<keyword evidence="4" id="KW-0677">Repeat</keyword>
<dbReference type="EMBL" id="CP069362">
    <property type="protein sequence ID" value="WGS65625.1"/>
    <property type="molecule type" value="Genomic_DNA"/>
</dbReference>
<accession>A0ABY8PSN3</accession>
<keyword evidence="3 7" id="KW-0732">Signal</keyword>
<dbReference type="PANTHER" id="PTHR22939:SF129">
    <property type="entry name" value="SERINE PROTEASE HTRA2, MITOCHONDRIAL"/>
    <property type="match status" value="1"/>
</dbReference>
<evidence type="ECO:0000256" key="3">
    <source>
        <dbReference type="ARBA" id="ARBA00022729"/>
    </source>
</evidence>
<keyword evidence="5" id="KW-0378">Hydrolase</keyword>
<dbReference type="InterPro" id="IPR011782">
    <property type="entry name" value="Pept_S1C_Do"/>
</dbReference>
<dbReference type="PRINTS" id="PR00834">
    <property type="entry name" value="PROTEASES2C"/>
</dbReference>
<evidence type="ECO:0000256" key="5">
    <source>
        <dbReference type="ARBA" id="ARBA00022801"/>
    </source>
</evidence>